<evidence type="ECO:0000313" key="7">
    <source>
        <dbReference type="EMBL" id="RYJ40872.1"/>
    </source>
</evidence>
<dbReference type="CDD" id="cd03477">
    <property type="entry name" value="Rieske_YhfW_C"/>
    <property type="match status" value="1"/>
</dbReference>
<feature type="domain" description="Rieske" evidence="6">
    <location>
        <begin position="449"/>
        <end position="535"/>
    </location>
</feature>
<dbReference type="Gene3D" id="3.50.50.60">
    <property type="entry name" value="FAD/NAD(P)-binding domain"/>
    <property type="match status" value="1"/>
</dbReference>
<dbReference type="EMBL" id="JUIV01000001">
    <property type="protein sequence ID" value="RYJ40872.1"/>
    <property type="molecule type" value="Genomic_DNA"/>
</dbReference>
<dbReference type="Gene3D" id="2.102.10.10">
    <property type="entry name" value="Rieske [2Fe-2S] iron-sulphur domain"/>
    <property type="match status" value="1"/>
</dbReference>
<comment type="caution">
    <text evidence="7">The sequence shown here is derived from an EMBL/GenBank/DDBJ whole genome shotgun (WGS) entry which is preliminary data.</text>
</comment>
<dbReference type="GO" id="GO:0051537">
    <property type="term" value="F:2 iron, 2 sulfur cluster binding"/>
    <property type="evidence" value="ECO:0007669"/>
    <property type="project" value="UniProtKB-KW"/>
</dbReference>
<evidence type="ECO:0000256" key="1">
    <source>
        <dbReference type="ARBA" id="ARBA00022714"/>
    </source>
</evidence>
<name>A0A444W577_9FLAO</name>
<dbReference type="SUPFAM" id="SSF50022">
    <property type="entry name" value="ISP domain"/>
    <property type="match status" value="1"/>
</dbReference>
<evidence type="ECO:0000256" key="2">
    <source>
        <dbReference type="ARBA" id="ARBA00022723"/>
    </source>
</evidence>
<keyword evidence="2" id="KW-0479">Metal-binding</keyword>
<keyword evidence="5" id="KW-1015">Disulfide bond</keyword>
<dbReference type="InterPro" id="IPR017941">
    <property type="entry name" value="Rieske_2Fe-2S"/>
</dbReference>
<dbReference type="GO" id="GO:0016020">
    <property type="term" value="C:membrane"/>
    <property type="evidence" value="ECO:0007669"/>
    <property type="project" value="InterPro"/>
</dbReference>
<dbReference type="PANTHER" id="PTHR13847">
    <property type="entry name" value="SARCOSINE DEHYDROGENASE-RELATED"/>
    <property type="match status" value="1"/>
</dbReference>
<gene>
    <name evidence="7" type="ORF">NU08_0309</name>
</gene>
<dbReference type="SUPFAM" id="SSF51905">
    <property type="entry name" value="FAD/NAD(P)-binding domain"/>
    <property type="match status" value="1"/>
</dbReference>
<dbReference type="Proteomes" id="UP000290433">
    <property type="component" value="Unassembled WGS sequence"/>
</dbReference>
<dbReference type="InterPro" id="IPR006076">
    <property type="entry name" value="FAD-dep_OxRdtase"/>
</dbReference>
<dbReference type="InterPro" id="IPR036188">
    <property type="entry name" value="FAD/NAD-bd_sf"/>
</dbReference>
<keyword evidence="4" id="KW-0411">Iron-sulfur</keyword>
<keyword evidence="1" id="KW-0001">2Fe-2S</keyword>
<evidence type="ECO:0000256" key="4">
    <source>
        <dbReference type="ARBA" id="ARBA00023014"/>
    </source>
</evidence>
<accession>A0A444W577</accession>
<proteinExistence type="predicted"/>
<dbReference type="PRINTS" id="PR00162">
    <property type="entry name" value="RIESKE"/>
</dbReference>
<dbReference type="Pfam" id="PF00355">
    <property type="entry name" value="Rieske"/>
    <property type="match status" value="1"/>
</dbReference>
<evidence type="ECO:0000256" key="3">
    <source>
        <dbReference type="ARBA" id="ARBA00023004"/>
    </source>
</evidence>
<dbReference type="GO" id="GO:0046872">
    <property type="term" value="F:metal ion binding"/>
    <property type="evidence" value="ECO:0007669"/>
    <property type="project" value="UniProtKB-KW"/>
</dbReference>
<sequence>MYYIKEPIKMENSNQNINEGSITSGDNVSFWIDSTDIIAFEKPTQNIKTEVLIIGGGIAGLTTAYKLLKAGKKVVLAEDGFIGSGETGRTTAHLTCALDDRYYYLESTFGKENAKLAAESHSAAIDEIEKIVTDLNIDCDFERVNGYLFLHPNDKEKNLDKESEATQNAGLETVLLNHTPSLAEAEDQRCLAFKNQAQFHVLQYLKGLSKAIIELGGIIYTEAHAENITEKGATVNGFNFSAEYIVVATNTPINDVLTMHTKQHAYRTYVIGGKIPKDSLPHALWWDTGDPESKWVAQPYHYVRLQNFDDEYDLLIVGGEDHKTGQADEEGISAFSRYERLEIWAKRYFPLLDEISYKWSGQVMEPFDSLGFLGRNPGDQNVFIITGDSGNGMTHATIGAMLISDMIQGIDNKWQDLYSPSRITFKAISDYIKEAGNMASQYLDWISGSDLDNTADLEPGDGGILSFGLRKVAVYRDYDKTLHAFSAVCPHLGCIVQWNSDEKSFDCPCHGSRFATDGTVLNGPAESNLSNLHIK</sequence>
<organism evidence="7 8">
    <name type="scientific">Flavobacterium anhuiense</name>
    <dbReference type="NCBI Taxonomy" id="459526"/>
    <lineage>
        <taxon>Bacteria</taxon>
        <taxon>Pseudomonadati</taxon>
        <taxon>Bacteroidota</taxon>
        <taxon>Flavobacteriia</taxon>
        <taxon>Flavobacteriales</taxon>
        <taxon>Flavobacteriaceae</taxon>
        <taxon>Flavobacterium</taxon>
    </lineage>
</organism>
<protein>
    <submittedName>
        <fullName evidence="7">FAD dependent oxidoreductase</fullName>
    </submittedName>
</protein>
<reference evidence="7 8" key="1">
    <citation type="submission" date="2014-12" db="EMBL/GenBank/DDBJ databases">
        <title>Genome sequence of Flavobacterium anhuiense RCM74.</title>
        <authorList>
            <person name="Kim J.F."/>
            <person name="Song J.Y."/>
            <person name="Kwak M.-J."/>
            <person name="Lee S.-W."/>
        </authorList>
    </citation>
    <scope>NUCLEOTIDE SEQUENCE [LARGE SCALE GENOMIC DNA]</scope>
    <source>
        <strain evidence="7 8">RCM74</strain>
    </source>
</reference>
<evidence type="ECO:0000313" key="8">
    <source>
        <dbReference type="Proteomes" id="UP000290433"/>
    </source>
</evidence>
<dbReference type="GO" id="GO:0005737">
    <property type="term" value="C:cytoplasm"/>
    <property type="evidence" value="ECO:0007669"/>
    <property type="project" value="TreeGrafter"/>
</dbReference>
<dbReference type="PROSITE" id="PS51296">
    <property type="entry name" value="RIESKE"/>
    <property type="match status" value="1"/>
</dbReference>
<dbReference type="AlphaFoldDB" id="A0A444W577"/>
<dbReference type="Gene3D" id="3.30.9.10">
    <property type="entry name" value="D-Amino Acid Oxidase, subunit A, domain 2"/>
    <property type="match status" value="1"/>
</dbReference>
<dbReference type="InterPro" id="IPR038010">
    <property type="entry name" value="YhfW_C"/>
</dbReference>
<dbReference type="Pfam" id="PF01266">
    <property type="entry name" value="DAO"/>
    <property type="match status" value="1"/>
</dbReference>
<evidence type="ECO:0000259" key="6">
    <source>
        <dbReference type="PROSITE" id="PS51296"/>
    </source>
</evidence>
<dbReference type="InterPro" id="IPR036922">
    <property type="entry name" value="Rieske_2Fe-2S_sf"/>
</dbReference>
<dbReference type="PANTHER" id="PTHR13847:SF281">
    <property type="entry name" value="FAD DEPENDENT OXIDOREDUCTASE DOMAIN-CONTAINING PROTEIN"/>
    <property type="match status" value="1"/>
</dbReference>
<evidence type="ECO:0000256" key="5">
    <source>
        <dbReference type="ARBA" id="ARBA00023157"/>
    </source>
</evidence>
<dbReference type="InterPro" id="IPR005805">
    <property type="entry name" value="Rieske_Fe-S_prot_C"/>
</dbReference>
<keyword evidence="3" id="KW-0408">Iron</keyword>